<dbReference type="AlphaFoldDB" id="A0A0F7SYZ6"/>
<name>A0A0F7SYZ6_PHARH</name>
<feature type="transmembrane region" description="Helical" evidence="6">
    <location>
        <begin position="411"/>
        <end position="432"/>
    </location>
</feature>
<organism evidence="8">
    <name type="scientific">Phaffia rhodozyma</name>
    <name type="common">Yeast</name>
    <name type="synonym">Xanthophyllomyces dendrorhous</name>
    <dbReference type="NCBI Taxonomy" id="264483"/>
    <lineage>
        <taxon>Eukaryota</taxon>
        <taxon>Fungi</taxon>
        <taxon>Dikarya</taxon>
        <taxon>Basidiomycota</taxon>
        <taxon>Agaricomycotina</taxon>
        <taxon>Tremellomycetes</taxon>
        <taxon>Cystofilobasidiales</taxon>
        <taxon>Mrakiaceae</taxon>
        <taxon>Phaffia</taxon>
    </lineage>
</organism>
<dbReference type="InterPro" id="IPR036259">
    <property type="entry name" value="MFS_trans_sf"/>
</dbReference>
<reference evidence="8" key="1">
    <citation type="submission" date="2014-08" db="EMBL/GenBank/DDBJ databases">
        <authorList>
            <person name="Sharma Rahul"/>
            <person name="Thines Marco"/>
        </authorList>
    </citation>
    <scope>NUCLEOTIDE SEQUENCE</scope>
</reference>
<dbReference type="PANTHER" id="PTHR23502">
    <property type="entry name" value="MAJOR FACILITATOR SUPERFAMILY"/>
    <property type="match status" value="1"/>
</dbReference>
<feature type="transmembrane region" description="Helical" evidence="6">
    <location>
        <begin position="137"/>
        <end position="156"/>
    </location>
</feature>
<evidence type="ECO:0000256" key="4">
    <source>
        <dbReference type="ARBA" id="ARBA00023136"/>
    </source>
</evidence>
<dbReference type="InterPro" id="IPR020846">
    <property type="entry name" value="MFS_dom"/>
</dbReference>
<feature type="transmembrane region" description="Helical" evidence="6">
    <location>
        <begin position="470"/>
        <end position="493"/>
    </location>
</feature>
<feature type="transmembrane region" description="Helical" evidence="6">
    <location>
        <begin position="100"/>
        <end position="125"/>
    </location>
</feature>
<comment type="subcellular location">
    <subcellularLocation>
        <location evidence="1">Membrane</location>
        <topology evidence="1">Multi-pass membrane protein</topology>
    </subcellularLocation>
</comment>
<feature type="transmembrane region" description="Helical" evidence="6">
    <location>
        <begin position="168"/>
        <end position="187"/>
    </location>
</feature>
<accession>A0A0F7SYZ6</accession>
<keyword evidence="4 6" id="KW-0472">Membrane</keyword>
<feature type="transmembrane region" description="Helical" evidence="6">
    <location>
        <begin position="193"/>
        <end position="215"/>
    </location>
</feature>
<evidence type="ECO:0000256" key="1">
    <source>
        <dbReference type="ARBA" id="ARBA00004141"/>
    </source>
</evidence>
<dbReference type="PROSITE" id="PS50850">
    <property type="entry name" value="MFS"/>
    <property type="match status" value="1"/>
</dbReference>
<feature type="transmembrane region" description="Helical" evidence="6">
    <location>
        <begin position="256"/>
        <end position="276"/>
    </location>
</feature>
<feature type="transmembrane region" description="Helical" evidence="6">
    <location>
        <begin position="438"/>
        <end position="463"/>
    </location>
</feature>
<sequence>MTTIERQFQLDTRIGSLTPSSSVSSTTLDVSRSRQLIYPGSPPNPTMVSDLEKQPPTNTVDRRLNVTNNEREDKKDPFLVEINGTDDPDHPWNLPQWRKWVAVLIVSGSSACVTCTSSIGSSTYAGIERDLNLSPEVAILSITMFVFGLALGPLLLGPISEFQGRNRVYYGAFGCFFLFNIPVAFANNAPVHFIFRFLSGFVGAAFLSVAGGTVSDLFPNNKLGTPMAVYSTSPFFGPVLGPVIGGFINQNTSWRWSYYMVMIWSFIQFIALVIFAPETHGPTLLRWKAARIRKQTGDDRYYAQSEREEKSFIHSLSKSVLIPFKLNTMEPMAILLNLWVSCLLAVLYLEFNSFPIVFGELHDFSQQESGLSFIGIALGILGASATGPIWKRLYLRDQTAHGGSAPPESRLYSGMLGAILVPISLFLFAGTSVKSVHWIVPIIMSIPFGVGLVLIFTSVFTFLVDAYRPFAASALSANCFMRCALAGGFPLFASQMYDRIGIVGAGCVLGGIMTLLAPLPFVFYKYGARIRATSKFAVN</sequence>
<dbReference type="EMBL" id="LN483332">
    <property type="protein sequence ID" value="CED85543.1"/>
    <property type="molecule type" value="Genomic_DNA"/>
</dbReference>
<evidence type="ECO:0000259" key="7">
    <source>
        <dbReference type="PROSITE" id="PS50850"/>
    </source>
</evidence>
<keyword evidence="3 6" id="KW-1133">Transmembrane helix</keyword>
<protein>
    <submittedName>
        <fullName evidence="8">Synaptic vesicle transporter SVOP and related transporters (Major facilitator superfamily)</fullName>
    </submittedName>
</protein>
<evidence type="ECO:0000256" key="5">
    <source>
        <dbReference type="SAM" id="MobiDB-lite"/>
    </source>
</evidence>
<feature type="transmembrane region" description="Helical" evidence="6">
    <location>
        <begin position="371"/>
        <end position="390"/>
    </location>
</feature>
<dbReference type="GO" id="GO:0005886">
    <property type="term" value="C:plasma membrane"/>
    <property type="evidence" value="ECO:0007669"/>
    <property type="project" value="TreeGrafter"/>
</dbReference>
<feature type="transmembrane region" description="Helical" evidence="6">
    <location>
        <begin position="332"/>
        <end position="351"/>
    </location>
</feature>
<dbReference type="InterPro" id="IPR011701">
    <property type="entry name" value="MFS"/>
</dbReference>
<dbReference type="SUPFAM" id="SSF103473">
    <property type="entry name" value="MFS general substrate transporter"/>
    <property type="match status" value="1"/>
</dbReference>
<keyword evidence="2 6" id="KW-0812">Transmembrane</keyword>
<proteinExistence type="predicted"/>
<evidence type="ECO:0000256" key="2">
    <source>
        <dbReference type="ARBA" id="ARBA00022692"/>
    </source>
</evidence>
<dbReference type="PANTHER" id="PTHR23502:SF7">
    <property type="entry name" value="DRUG_PROTON ANTIPORTER YHK8-RELATED"/>
    <property type="match status" value="1"/>
</dbReference>
<feature type="domain" description="Major facilitator superfamily (MFS) profile" evidence="7">
    <location>
        <begin position="101"/>
        <end position="539"/>
    </location>
</feature>
<dbReference type="FunFam" id="1.20.1250.20:FF:000082">
    <property type="entry name" value="MFS multidrug transporter, putative"/>
    <property type="match status" value="1"/>
</dbReference>
<dbReference type="Gene3D" id="1.20.1250.20">
    <property type="entry name" value="MFS general substrate transporter like domains"/>
    <property type="match status" value="1"/>
</dbReference>
<dbReference type="CDD" id="cd17323">
    <property type="entry name" value="MFS_Tpo1_MDR_like"/>
    <property type="match status" value="1"/>
</dbReference>
<feature type="region of interest" description="Disordered" evidence="5">
    <location>
        <begin position="38"/>
        <end position="61"/>
    </location>
</feature>
<dbReference type="GO" id="GO:0022857">
    <property type="term" value="F:transmembrane transporter activity"/>
    <property type="evidence" value="ECO:0007669"/>
    <property type="project" value="InterPro"/>
</dbReference>
<evidence type="ECO:0000313" key="8">
    <source>
        <dbReference type="EMBL" id="CED85543.1"/>
    </source>
</evidence>
<feature type="transmembrane region" description="Helical" evidence="6">
    <location>
        <begin position="227"/>
        <end position="250"/>
    </location>
</feature>
<feature type="transmembrane region" description="Helical" evidence="6">
    <location>
        <begin position="499"/>
        <end position="524"/>
    </location>
</feature>
<evidence type="ECO:0000256" key="3">
    <source>
        <dbReference type="ARBA" id="ARBA00022989"/>
    </source>
</evidence>
<dbReference type="Pfam" id="PF07690">
    <property type="entry name" value="MFS_1"/>
    <property type="match status" value="1"/>
</dbReference>
<evidence type="ECO:0000256" key="6">
    <source>
        <dbReference type="SAM" id="Phobius"/>
    </source>
</evidence>